<accession>A0ABY4NXJ9</accession>
<dbReference type="EMBL" id="CP091196">
    <property type="protein sequence ID" value="UQS24718.1"/>
    <property type="molecule type" value="Genomic_DNA"/>
</dbReference>
<dbReference type="RefSeq" id="WP_233157254.1">
    <property type="nucleotide sequence ID" value="NZ_CP091196.1"/>
</dbReference>
<reference evidence="1" key="1">
    <citation type="submission" date="2022-01" db="EMBL/GenBank/DDBJ databases">
        <title>PSI-footprinting approach for the identification of protein synthesis inhibitor producers.</title>
        <authorList>
            <person name="Handel F."/>
            <person name="Kulik A."/>
            <person name="Wex K.W."/>
            <person name="Berscheid A."/>
            <person name="Saur J.S."/>
            <person name="Winkler A."/>
            <person name="Wibberg D."/>
            <person name="Kalinowski J."/>
            <person name="Broetz-Oesterhelt H."/>
            <person name="Mast Y."/>
        </authorList>
    </citation>
    <scope>NUCLEOTIDE SEQUENCE</scope>
    <source>
        <strain evidence="1">KNN 49.3e</strain>
    </source>
</reference>
<protein>
    <submittedName>
        <fullName evidence="1">Uncharacterized protein</fullName>
    </submittedName>
</protein>
<name>A0ABY4NXJ9_9PSEU</name>
<evidence type="ECO:0000313" key="2">
    <source>
        <dbReference type="Proteomes" id="UP000830158"/>
    </source>
</evidence>
<organism evidence="1 2">
    <name type="scientific">Amycolatopsis thermalba</name>
    <dbReference type="NCBI Taxonomy" id="944492"/>
    <lineage>
        <taxon>Bacteria</taxon>
        <taxon>Bacillati</taxon>
        <taxon>Actinomycetota</taxon>
        <taxon>Actinomycetes</taxon>
        <taxon>Pseudonocardiales</taxon>
        <taxon>Pseudonocardiaceae</taxon>
        <taxon>Amycolatopsis</taxon>
    </lineage>
</organism>
<keyword evidence="2" id="KW-1185">Reference proteome</keyword>
<sequence length="105" mass="10612">MNGELMCEALDGNPEAMREFATRIGTLEPAAVAEPPGPAPCAGGMQACGTFAAADAVATLALARFLLETREAVGALAEAAAAAARDYEAGDHAGARAFVSVFVEE</sequence>
<dbReference type="Proteomes" id="UP000830158">
    <property type="component" value="Chromosome"/>
</dbReference>
<proteinExistence type="predicted"/>
<gene>
    <name evidence="1" type="ORF">L1857_18775</name>
</gene>
<evidence type="ECO:0000313" key="1">
    <source>
        <dbReference type="EMBL" id="UQS24718.1"/>
    </source>
</evidence>